<keyword evidence="2" id="KW-1185">Reference proteome</keyword>
<reference evidence="1 2" key="1">
    <citation type="journal article" date="2014" name="Genome Announc.">
        <title>Draft Genome Sequence of Bacteroides reticulotermitis Strain JCM 10512T, Isolated from the Gut of a Termite.</title>
        <authorList>
            <person name="Yuki M."/>
            <person name="Oshima K."/>
            <person name="Suda W."/>
            <person name="Sakamoto M."/>
            <person name="Iida T."/>
            <person name="Hattori M."/>
            <person name="Ohkuma M."/>
        </authorList>
    </citation>
    <scope>NUCLEOTIDE SEQUENCE [LARGE SCALE GENOMIC DNA]</scope>
    <source>
        <strain evidence="1 2">JCM 10512</strain>
    </source>
</reference>
<evidence type="ECO:0000313" key="2">
    <source>
        <dbReference type="Proteomes" id="UP000019131"/>
    </source>
</evidence>
<proteinExistence type="predicted"/>
<dbReference type="Proteomes" id="UP000019131">
    <property type="component" value="Unassembled WGS sequence"/>
</dbReference>
<sequence>MFADIFLVHDKVNHIDAFAVGLAVAAETVTGIGLWIDLQTGCTVAMKGTTQTVVIIGVQSVRFQQTGKA</sequence>
<name>W4UNL4_9BACE</name>
<accession>W4UNL4</accession>
<dbReference type="STRING" id="1445607.JCM10512_995"/>
<dbReference type="AlphaFoldDB" id="W4UNL4"/>
<organism evidence="1 2">
    <name type="scientific">Bacteroides reticulotermitis JCM 10512</name>
    <dbReference type="NCBI Taxonomy" id="1445607"/>
    <lineage>
        <taxon>Bacteria</taxon>
        <taxon>Pseudomonadati</taxon>
        <taxon>Bacteroidota</taxon>
        <taxon>Bacteroidia</taxon>
        <taxon>Bacteroidales</taxon>
        <taxon>Bacteroidaceae</taxon>
        <taxon>Bacteroides</taxon>
    </lineage>
</organism>
<evidence type="ECO:0000313" key="1">
    <source>
        <dbReference type="EMBL" id="GAE82765.1"/>
    </source>
</evidence>
<gene>
    <name evidence="1" type="ORF">JCM10512_995</name>
</gene>
<protein>
    <submittedName>
        <fullName evidence="1">Uncharacterized protein</fullName>
    </submittedName>
</protein>
<comment type="caution">
    <text evidence="1">The sequence shown here is derived from an EMBL/GenBank/DDBJ whole genome shotgun (WGS) entry which is preliminary data.</text>
</comment>
<dbReference type="EMBL" id="BAIV01000005">
    <property type="protein sequence ID" value="GAE82765.1"/>
    <property type="molecule type" value="Genomic_DNA"/>
</dbReference>